<organism evidence="4 5">
    <name type="scientific">Naganishia liquefaciens</name>
    <dbReference type="NCBI Taxonomy" id="104408"/>
    <lineage>
        <taxon>Eukaryota</taxon>
        <taxon>Fungi</taxon>
        <taxon>Dikarya</taxon>
        <taxon>Basidiomycota</taxon>
        <taxon>Agaricomycotina</taxon>
        <taxon>Tremellomycetes</taxon>
        <taxon>Filobasidiales</taxon>
        <taxon>Filobasidiaceae</taxon>
        <taxon>Naganishia</taxon>
    </lineage>
</organism>
<keyword evidence="3" id="KW-0472">Membrane</keyword>
<dbReference type="OrthoDB" id="2591435at2759"/>
<keyword evidence="1" id="KW-0175">Coiled coil</keyword>
<feature type="compositionally biased region" description="Pro residues" evidence="2">
    <location>
        <begin position="291"/>
        <end position="300"/>
    </location>
</feature>
<evidence type="ECO:0000256" key="3">
    <source>
        <dbReference type="SAM" id="Phobius"/>
    </source>
</evidence>
<dbReference type="EMBL" id="BLZA01000023">
    <property type="protein sequence ID" value="GHJ87799.1"/>
    <property type="molecule type" value="Genomic_DNA"/>
</dbReference>
<accession>A0A8H3TX38</accession>
<feature type="coiled-coil region" evidence="1">
    <location>
        <begin position="231"/>
        <end position="266"/>
    </location>
</feature>
<name>A0A8H3TX38_9TREE</name>
<dbReference type="AlphaFoldDB" id="A0A8H3TX38"/>
<feature type="transmembrane region" description="Helical" evidence="3">
    <location>
        <begin position="197"/>
        <end position="218"/>
    </location>
</feature>
<gene>
    <name evidence="4" type="ORF">NliqN6_4201</name>
</gene>
<feature type="transmembrane region" description="Helical" evidence="3">
    <location>
        <begin position="172"/>
        <end position="191"/>
    </location>
</feature>
<dbReference type="Proteomes" id="UP000620104">
    <property type="component" value="Unassembled WGS sequence"/>
</dbReference>
<proteinExistence type="predicted"/>
<sequence>MPSQHRHRHRHTQEPQPPSTLKVLSYVALVWAAWGIFTRIDETDHLRPPETLRHAASTAAHVAHDALYEGERAIGRAWDGYEGLRRSNGGVYSLAFPPVSSSSIGRAQMPEDARGGWLAMVGGGMRTLITYGIVYPAIALFNAAAFALHYLSITFLMLLTSAYYLAYPLQQLAISIASTLFAPLTCLASLVRYTQPLWSLTASLLTTSATLGTAFALLGRKADARIHAAHAQRLEREKVEQLEREVAAERARADEQERRARELLQQRMISEVRHHRRHHMAGRFAPANGSPKPPPPPPPQSLLSALIDKLCGRVSLQEEYAAYVADLALLEPGSAQGFAGAWREPYASVAGVGSGDDDEEAYAVPAGPRLMIAPADGHLKRRHVRRSENPRQVTPHVVRPPTRHAPARPATRETSIPDMHLQPPHTHIRPDDGLPTRTGRRIDSSGIRATGASGIPEQARRAGGRRIMWEDQVARQVEDPIEREVFGVSDDDGWGGGNGDEEENGELADDNDNDDERAPPRKTVPSSLHIHIHNSPSSVGTSRRPPTYPSL</sequence>
<feature type="region of interest" description="Disordered" evidence="2">
    <location>
        <begin position="382"/>
        <end position="461"/>
    </location>
</feature>
<comment type="caution">
    <text evidence="4">The sequence shown here is derived from an EMBL/GenBank/DDBJ whole genome shotgun (WGS) entry which is preliminary data.</text>
</comment>
<evidence type="ECO:0000256" key="2">
    <source>
        <dbReference type="SAM" id="MobiDB-lite"/>
    </source>
</evidence>
<feature type="region of interest" description="Disordered" evidence="2">
    <location>
        <begin position="274"/>
        <end position="300"/>
    </location>
</feature>
<protein>
    <submittedName>
        <fullName evidence="4">Uncharacterized protein</fullName>
    </submittedName>
</protein>
<keyword evidence="5" id="KW-1185">Reference proteome</keyword>
<evidence type="ECO:0000313" key="5">
    <source>
        <dbReference type="Proteomes" id="UP000620104"/>
    </source>
</evidence>
<feature type="compositionally biased region" description="Acidic residues" evidence="2">
    <location>
        <begin position="489"/>
        <end position="515"/>
    </location>
</feature>
<keyword evidence="3" id="KW-0812">Transmembrane</keyword>
<feature type="region of interest" description="Disordered" evidence="2">
    <location>
        <begin position="478"/>
        <end position="551"/>
    </location>
</feature>
<evidence type="ECO:0000256" key="1">
    <source>
        <dbReference type="SAM" id="Coils"/>
    </source>
</evidence>
<evidence type="ECO:0000313" key="4">
    <source>
        <dbReference type="EMBL" id="GHJ87799.1"/>
    </source>
</evidence>
<reference evidence="4" key="1">
    <citation type="submission" date="2020-07" db="EMBL/GenBank/DDBJ databases">
        <title>Draft Genome Sequence of a Deep-Sea Yeast, Naganishia (Cryptococcus) liquefaciens strain N6.</title>
        <authorList>
            <person name="Han Y.W."/>
            <person name="Kajitani R."/>
            <person name="Morimoto H."/>
            <person name="Parhat M."/>
            <person name="Tsubouchi H."/>
            <person name="Bakenova O."/>
            <person name="Ogata M."/>
            <person name="Argunhan B."/>
            <person name="Aoki R."/>
            <person name="Kajiwara S."/>
            <person name="Itoh T."/>
            <person name="Iwasaki H."/>
        </authorList>
    </citation>
    <scope>NUCLEOTIDE SEQUENCE</scope>
    <source>
        <strain evidence="4">N6</strain>
    </source>
</reference>
<keyword evidence="3" id="KW-1133">Transmembrane helix</keyword>